<sequence>MTLMLTPVQRARLSRKLDGWDDHELVSMRAGDVRALLVEIEATRPSQPMVMHVSDLPASVLARLEATMRCKDLTPFPGGSYRCTLSAVHQVIDKDSTHQVDVSRGDETPRT</sequence>
<evidence type="ECO:0000313" key="2">
    <source>
        <dbReference type="Proteomes" id="UP000225548"/>
    </source>
</evidence>
<proteinExistence type="predicted"/>
<dbReference type="AlphaFoldDB" id="A0A2A9E7N5"/>
<dbReference type="RefSeq" id="WP_098455821.1">
    <property type="nucleotide sequence ID" value="NZ_PDJG01000001.1"/>
</dbReference>
<reference evidence="1 2" key="1">
    <citation type="submission" date="2017-10" db="EMBL/GenBank/DDBJ databases">
        <title>Sequencing the genomes of 1000 actinobacteria strains.</title>
        <authorList>
            <person name="Klenk H.-P."/>
        </authorList>
    </citation>
    <scope>NUCLEOTIDE SEQUENCE [LARGE SCALE GENOMIC DNA]</scope>
    <source>
        <strain evidence="1 2">DSM 18966</strain>
    </source>
</reference>
<dbReference type="Proteomes" id="UP000225548">
    <property type="component" value="Unassembled WGS sequence"/>
</dbReference>
<organism evidence="1 2">
    <name type="scientific">Sanguibacter antarcticus</name>
    <dbReference type="NCBI Taxonomy" id="372484"/>
    <lineage>
        <taxon>Bacteria</taxon>
        <taxon>Bacillati</taxon>
        <taxon>Actinomycetota</taxon>
        <taxon>Actinomycetes</taxon>
        <taxon>Micrococcales</taxon>
        <taxon>Sanguibacteraceae</taxon>
        <taxon>Sanguibacter</taxon>
    </lineage>
</organism>
<gene>
    <name evidence="1" type="ORF">ATL42_2781</name>
</gene>
<comment type="caution">
    <text evidence="1">The sequence shown here is derived from an EMBL/GenBank/DDBJ whole genome shotgun (WGS) entry which is preliminary data.</text>
</comment>
<protein>
    <submittedName>
        <fullName evidence="1">Uncharacterized protein</fullName>
    </submittedName>
</protein>
<keyword evidence="2" id="KW-1185">Reference proteome</keyword>
<name>A0A2A9E7N5_9MICO</name>
<dbReference type="EMBL" id="PDJG01000001">
    <property type="protein sequence ID" value="PFG34853.1"/>
    <property type="molecule type" value="Genomic_DNA"/>
</dbReference>
<evidence type="ECO:0000313" key="1">
    <source>
        <dbReference type="EMBL" id="PFG34853.1"/>
    </source>
</evidence>
<accession>A0A2A9E7N5</accession>